<comment type="caution">
    <text evidence="1">The sequence shown here is derived from an EMBL/GenBank/DDBJ whole genome shotgun (WGS) entry which is preliminary data.</text>
</comment>
<evidence type="ECO:0000313" key="1">
    <source>
        <dbReference type="EMBL" id="KKL55908.1"/>
    </source>
</evidence>
<evidence type="ECO:0008006" key="2">
    <source>
        <dbReference type="Google" id="ProtNLM"/>
    </source>
</evidence>
<sequence>MPDSERLQRLAHLEKDCPECGGQQQVPSRIAVIGHFGMIDCPTCGGIGKVFVFGYMVRVRCRYPDCHKGQQLNKNGVPEGDCANCRGRGTVASQD</sequence>
<name>A0A0F9D2H1_9ZZZZ</name>
<protein>
    <recommendedName>
        <fullName evidence="2">CR-type domain-containing protein</fullName>
    </recommendedName>
</protein>
<dbReference type="EMBL" id="LAZR01030670">
    <property type="protein sequence ID" value="KKL55908.1"/>
    <property type="molecule type" value="Genomic_DNA"/>
</dbReference>
<feature type="non-terminal residue" evidence="1">
    <location>
        <position position="95"/>
    </location>
</feature>
<organism evidence="1">
    <name type="scientific">marine sediment metagenome</name>
    <dbReference type="NCBI Taxonomy" id="412755"/>
    <lineage>
        <taxon>unclassified sequences</taxon>
        <taxon>metagenomes</taxon>
        <taxon>ecological metagenomes</taxon>
    </lineage>
</organism>
<gene>
    <name evidence="1" type="ORF">LCGC14_2250750</name>
</gene>
<reference evidence="1" key="1">
    <citation type="journal article" date="2015" name="Nature">
        <title>Complex archaea that bridge the gap between prokaryotes and eukaryotes.</title>
        <authorList>
            <person name="Spang A."/>
            <person name="Saw J.H."/>
            <person name="Jorgensen S.L."/>
            <person name="Zaremba-Niedzwiedzka K."/>
            <person name="Martijn J."/>
            <person name="Lind A.E."/>
            <person name="van Eijk R."/>
            <person name="Schleper C."/>
            <person name="Guy L."/>
            <person name="Ettema T.J."/>
        </authorList>
    </citation>
    <scope>NUCLEOTIDE SEQUENCE</scope>
</reference>
<proteinExistence type="predicted"/>
<accession>A0A0F9D2H1</accession>
<dbReference type="AlphaFoldDB" id="A0A0F9D2H1"/>